<keyword evidence="3" id="KW-1185">Reference proteome</keyword>
<evidence type="ECO:0000313" key="2">
    <source>
        <dbReference type="EMBL" id="OMJ66629.1"/>
    </source>
</evidence>
<proteinExistence type="predicted"/>
<accession>A0A1R2AQ73</accession>
<comment type="caution">
    <text evidence="2">The sequence shown here is derived from an EMBL/GenBank/DDBJ whole genome shotgun (WGS) entry which is preliminary data.</text>
</comment>
<sequence length="342" mass="39845">MSQVRKKSSKSGCRKSAGSFLKNVSQNYSYSPYSHSHKLNPSMSFTGFHTKNKHILQNSLMLKSLHSNSSFVSPFRGVESKFAIKNTHFIKKVPLEERLEKKMLKELRVSAIECQFEIYEKYFSEVVRIDRKYGKLLAKIKSGYDQKIGYLSVQNIDELLEQIRELKEKVIEGTDERIRMARELEKSAKENLELSRSLDKTESLYLEVQEKLQKIYDTDLDNCQQQEINWKYIVSENKYLLKLNDKLKKESEDLHAREKQCVKLIIELKERGFPVREVYENMQESEKETVSPCSEHETDNEALISGKPVSVKRPSHVPSLNLDQVCYENSSSYESESESNDQ</sequence>
<feature type="compositionally biased region" description="Basic and acidic residues" evidence="1">
    <location>
        <begin position="284"/>
        <end position="299"/>
    </location>
</feature>
<feature type="region of interest" description="Disordered" evidence="1">
    <location>
        <begin position="284"/>
        <end position="316"/>
    </location>
</feature>
<dbReference type="EMBL" id="MPUH01001671">
    <property type="protein sequence ID" value="OMJ66629.1"/>
    <property type="molecule type" value="Genomic_DNA"/>
</dbReference>
<gene>
    <name evidence="2" type="ORF">SteCoe_36464</name>
</gene>
<protein>
    <recommendedName>
        <fullName evidence="4">Translin-associated factor X-interacting protein 1 N-terminal domain-containing protein</fullName>
    </recommendedName>
</protein>
<dbReference type="AlphaFoldDB" id="A0A1R2AQ73"/>
<evidence type="ECO:0000313" key="3">
    <source>
        <dbReference type="Proteomes" id="UP000187209"/>
    </source>
</evidence>
<dbReference type="Proteomes" id="UP000187209">
    <property type="component" value="Unassembled WGS sequence"/>
</dbReference>
<evidence type="ECO:0000256" key="1">
    <source>
        <dbReference type="SAM" id="MobiDB-lite"/>
    </source>
</evidence>
<reference evidence="2 3" key="1">
    <citation type="submission" date="2016-11" db="EMBL/GenBank/DDBJ databases">
        <title>The macronuclear genome of Stentor coeruleus: a giant cell with tiny introns.</title>
        <authorList>
            <person name="Slabodnick M."/>
            <person name="Ruby J.G."/>
            <person name="Reiff S.B."/>
            <person name="Swart E.C."/>
            <person name="Gosai S."/>
            <person name="Prabakaran S."/>
            <person name="Witkowska E."/>
            <person name="Larue G.E."/>
            <person name="Fisher S."/>
            <person name="Freeman R.M."/>
            <person name="Gunawardena J."/>
            <person name="Chu W."/>
            <person name="Stover N.A."/>
            <person name="Gregory B.D."/>
            <person name="Nowacki M."/>
            <person name="Derisi J."/>
            <person name="Roy S.W."/>
            <person name="Marshall W.F."/>
            <person name="Sood P."/>
        </authorList>
    </citation>
    <scope>NUCLEOTIDE SEQUENCE [LARGE SCALE GENOMIC DNA]</scope>
    <source>
        <strain evidence="2">WM001</strain>
    </source>
</reference>
<name>A0A1R2AQ73_9CILI</name>
<organism evidence="2 3">
    <name type="scientific">Stentor coeruleus</name>
    <dbReference type="NCBI Taxonomy" id="5963"/>
    <lineage>
        <taxon>Eukaryota</taxon>
        <taxon>Sar</taxon>
        <taxon>Alveolata</taxon>
        <taxon>Ciliophora</taxon>
        <taxon>Postciliodesmatophora</taxon>
        <taxon>Heterotrichea</taxon>
        <taxon>Heterotrichida</taxon>
        <taxon>Stentoridae</taxon>
        <taxon>Stentor</taxon>
    </lineage>
</organism>
<evidence type="ECO:0008006" key="4">
    <source>
        <dbReference type="Google" id="ProtNLM"/>
    </source>
</evidence>